<keyword evidence="2" id="KW-0812">Transmembrane</keyword>
<keyword evidence="4" id="KW-1185">Reference proteome</keyword>
<organism evidence="3 4">
    <name type="scientific">Maritimibacter fusiformis</name>
    <dbReference type="NCBI Taxonomy" id="2603819"/>
    <lineage>
        <taxon>Bacteria</taxon>
        <taxon>Pseudomonadati</taxon>
        <taxon>Pseudomonadota</taxon>
        <taxon>Alphaproteobacteria</taxon>
        <taxon>Rhodobacterales</taxon>
        <taxon>Roseobacteraceae</taxon>
        <taxon>Maritimibacter</taxon>
    </lineage>
</organism>
<dbReference type="RefSeq" id="WP_148376742.1">
    <property type="nucleotide sequence ID" value="NZ_VSIY01000004.1"/>
</dbReference>
<evidence type="ECO:0000313" key="4">
    <source>
        <dbReference type="Proteomes" id="UP000322080"/>
    </source>
</evidence>
<dbReference type="EMBL" id="VSIY01000004">
    <property type="protein sequence ID" value="TYB82051.1"/>
    <property type="molecule type" value="Genomic_DNA"/>
</dbReference>
<name>A0A5D0RMY6_9RHOB</name>
<dbReference type="PANTHER" id="PTHR34980:SF2">
    <property type="entry name" value="INNER MEMBRANE PROTEIN YHAH-RELATED"/>
    <property type="match status" value="1"/>
</dbReference>
<dbReference type="GO" id="GO:0005886">
    <property type="term" value="C:plasma membrane"/>
    <property type="evidence" value="ECO:0007669"/>
    <property type="project" value="TreeGrafter"/>
</dbReference>
<evidence type="ECO:0000313" key="3">
    <source>
        <dbReference type="EMBL" id="TYB82051.1"/>
    </source>
</evidence>
<keyword evidence="2" id="KW-0472">Membrane</keyword>
<feature type="region of interest" description="Disordered" evidence="1">
    <location>
        <begin position="125"/>
        <end position="154"/>
    </location>
</feature>
<feature type="transmembrane region" description="Helical" evidence="2">
    <location>
        <begin position="94"/>
        <end position="115"/>
    </location>
</feature>
<gene>
    <name evidence="3" type="ORF">FVF75_04780</name>
</gene>
<protein>
    <submittedName>
        <fullName evidence="3">DUF805 domain-containing protein</fullName>
    </submittedName>
</protein>
<sequence length="154" mass="16654">MTFGQSIRTCLSKYATFSGRAQRSEFWWFILFVWLVSIALSIVDSTLFGTTVVTDTGFSASTNTPIFSGIFSLAMLLPNLAVGARRLHDTNRSGWWLLIGLIPLIGFIVLIVFFATQGTRGANRFGPDPLGHAGPGDGDGGDFSRSRVPPVSGH</sequence>
<comment type="caution">
    <text evidence="3">The sequence shown here is derived from an EMBL/GenBank/DDBJ whole genome shotgun (WGS) entry which is preliminary data.</text>
</comment>
<feature type="transmembrane region" description="Helical" evidence="2">
    <location>
        <begin position="26"/>
        <end position="43"/>
    </location>
</feature>
<dbReference type="PANTHER" id="PTHR34980">
    <property type="entry name" value="INNER MEMBRANE PROTEIN-RELATED-RELATED"/>
    <property type="match status" value="1"/>
</dbReference>
<feature type="transmembrane region" description="Helical" evidence="2">
    <location>
        <begin position="63"/>
        <end position="82"/>
    </location>
</feature>
<evidence type="ECO:0000256" key="1">
    <source>
        <dbReference type="SAM" id="MobiDB-lite"/>
    </source>
</evidence>
<reference evidence="3 4" key="1">
    <citation type="submission" date="2019-08" db="EMBL/GenBank/DDBJ databases">
        <title>Identification of a novel species of the genus Boseongicola.</title>
        <authorList>
            <person name="Zhang X.-Q."/>
        </authorList>
    </citation>
    <scope>NUCLEOTIDE SEQUENCE [LARGE SCALE GENOMIC DNA]</scope>
    <source>
        <strain evidence="3 4">HY14</strain>
    </source>
</reference>
<dbReference type="InterPro" id="IPR008523">
    <property type="entry name" value="DUF805"/>
</dbReference>
<dbReference type="AlphaFoldDB" id="A0A5D0RMY6"/>
<dbReference type="Proteomes" id="UP000322080">
    <property type="component" value="Unassembled WGS sequence"/>
</dbReference>
<proteinExistence type="predicted"/>
<evidence type="ECO:0000256" key="2">
    <source>
        <dbReference type="SAM" id="Phobius"/>
    </source>
</evidence>
<dbReference type="Pfam" id="PF05656">
    <property type="entry name" value="DUF805"/>
    <property type="match status" value="1"/>
</dbReference>
<accession>A0A5D0RMY6</accession>
<keyword evidence="2" id="KW-1133">Transmembrane helix</keyword>